<proteinExistence type="predicted"/>
<accession>A0AAW1WD97</accession>
<dbReference type="AlphaFoldDB" id="A0AAW1WD97"/>
<evidence type="ECO:0000313" key="2">
    <source>
        <dbReference type="EMBL" id="KAK9921821.1"/>
    </source>
</evidence>
<organism evidence="2 3">
    <name type="scientific">Rubus argutus</name>
    <name type="common">Southern blackberry</name>
    <dbReference type="NCBI Taxonomy" id="59490"/>
    <lineage>
        <taxon>Eukaryota</taxon>
        <taxon>Viridiplantae</taxon>
        <taxon>Streptophyta</taxon>
        <taxon>Embryophyta</taxon>
        <taxon>Tracheophyta</taxon>
        <taxon>Spermatophyta</taxon>
        <taxon>Magnoliopsida</taxon>
        <taxon>eudicotyledons</taxon>
        <taxon>Gunneridae</taxon>
        <taxon>Pentapetalae</taxon>
        <taxon>rosids</taxon>
        <taxon>fabids</taxon>
        <taxon>Rosales</taxon>
        <taxon>Rosaceae</taxon>
        <taxon>Rosoideae</taxon>
        <taxon>Rosoideae incertae sedis</taxon>
        <taxon>Rubus</taxon>
    </lineage>
</organism>
<sequence length="137" mass="15435">MMKNVLDHHDLDNVGSTSKIGRLKAAVINPKERENFGLPEQRVKKWNELALINERLEDHHHHMSKNSKMGMTTSGQLSMGSAHVPNNGTAATSSDQIQQCENGTDSQESSSNSRSKPWILKYKIPEPIPEYRTILMK</sequence>
<name>A0AAW1WD97_RUBAR</name>
<dbReference type="EMBL" id="JBEDUW010000006">
    <property type="protein sequence ID" value="KAK9921821.1"/>
    <property type="molecule type" value="Genomic_DNA"/>
</dbReference>
<evidence type="ECO:0000256" key="1">
    <source>
        <dbReference type="SAM" id="MobiDB-lite"/>
    </source>
</evidence>
<evidence type="ECO:0000313" key="3">
    <source>
        <dbReference type="Proteomes" id="UP001457282"/>
    </source>
</evidence>
<dbReference type="Proteomes" id="UP001457282">
    <property type="component" value="Unassembled WGS sequence"/>
</dbReference>
<feature type="compositionally biased region" description="Polar residues" evidence="1">
    <location>
        <begin position="66"/>
        <end position="115"/>
    </location>
</feature>
<reference evidence="2 3" key="1">
    <citation type="journal article" date="2023" name="G3 (Bethesda)">
        <title>A chromosome-length genome assembly and annotation of blackberry (Rubus argutus, cv. 'Hillquist').</title>
        <authorList>
            <person name="Bruna T."/>
            <person name="Aryal R."/>
            <person name="Dudchenko O."/>
            <person name="Sargent D.J."/>
            <person name="Mead D."/>
            <person name="Buti M."/>
            <person name="Cavallini A."/>
            <person name="Hytonen T."/>
            <person name="Andres J."/>
            <person name="Pham M."/>
            <person name="Weisz D."/>
            <person name="Mascagni F."/>
            <person name="Usai G."/>
            <person name="Natali L."/>
            <person name="Bassil N."/>
            <person name="Fernandez G.E."/>
            <person name="Lomsadze A."/>
            <person name="Armour M."/>
            <person name="Olukolu B."/>
            <person name="Poorten T."/>
            <person name="Britton C."/>
            <person name="Davik J."/>
            <person name="Ashrafi H."/>
            <person name="Aiden E.L."/>
            <person name="Borodovsky M."/>
            <person name="Worthington M."/>
        </authorList>
    </citation>
    <scope>NUCLEOTIDE SEQUENCE [LARGE SCALE GENOMIC DNA]</scope>
    <source>
        <strain evidence="2">PI 553951</strain>
    </source>
</reference>
<keyword evidence="3" id="KW-1185">Reference proteome</keyword>
<comment type="caution">
    <text evidence="2">The sequence shown here is derived from an EMBL/GenBank/DDBJ whole genome shotgun (WGS) entry which is preliminary data.</text>
</comment>
<feature type="region of interest" description="Disordered" evidence="1">
    <location>
        <begin position="57"/>
        <end position="115"/>
    </location>
</feature>
<gene>
    <name evidence="2" type="ORF">M0R45_030317</name>
</gene>
<protein>
    <submittedName>
        <fullName evidence="2">Uncharacterized protein</fullName>
    </submittedName>
</protein>